<keyword evidence="7 10" id="KW-0675">Receptor</keyword>
<feature type="compositionally biased region" description="Polar residues" evidence="11">
    <location>
        <begin position="390"/>
        <end position="401"/>
    </location>
</feature>
<keyword evidence="2" id="KW-1003">Cell membrane</keyword>
<dbReference type="InterPro" id="IPR008365">
    <property type="entry name" value="Prostanoid_rcpt"/>
</dbReference>
<evidence type="ECO:0000256" key="7">
    <source>
        <dbReference type="ARBA" id="ARBA00023170"/>
    </source>
</evidence>
<feature type="transmembrane region" description="Helical" evidence="12">
    <location>
        <begin position="20"/>
        <end position="44"/>
    </location>
</feature>
<protein>
    <recommendedName>
        <fullName evidence="13">G-protein coupled receptors family 1 profile domain-containing protein</fullName>
    </recommendedName>
</protein>
<evidence type="ECO:0000256" key="4">
    <source>
        <dbReference type="ARBA" id="ARBA00022989"/>
    </source>
</evidence>
<dbReference type="InterPro" id="IPR017452">
    <property type="entry name" value="GPCR_Rhodpsn_7TM"/>
</dbReference>
<dbReference type="Proteomes" id="UP001208570">
    <property type="component" value="Unassembled WGS sequence"/>
</dbReference>
<evidence type="ECO:0000256" key="9">
    <source>
        <dbReference type="ARBA" id="ARBA00023224"/>
    </source>
</evidence>
<keyword evidence="5 10" id="KW-0297">G-protein coupled receptor</keyword>
<gene>
    <name evidence="14" type="ORF">LSH36_528g02004</name>
</gene>
<feature type="transmembrane region" description="Helical" evidence="12">
    <location>
        <begin position="56"/>
        <end position="79"/>
    </location>
</feature>
<dbReference type="PROSITE" id="PS50262">
    <property type="entry name" value="G_PROTEIN_RECEP_F1_2"/>
    <property type="match status" value="1"/>
</dbReference>
<evidence type="ECO:0000256" key="8">
    <source>
        <dbReference type="ARBA" id="ARBA00023180"/>
    </source>
</evidence>
<evidence type="ECO:0000256" key="10">
    <source>
        <dbReference type="RuleBase" id="RU000688"/>
    </source>
</evidence>
<dbReference type="InterPro" id="IPR000276">
    <property type="entry name" value="GPCR_Rhodpsn"/>
</dbReference>
<dbReference type="GO" id="GO:0004930">
    <property type="term" value="F:G protein-coupled receptor activity"/>
    <property type="evidence" value="ECO:0007669"/>
    <property type="project" value="UniProtKB-KW"/>
</dbReference>
<feature type="transmembrane region" description="Helical" evidence="12">
    <location>
        <begin position="139"/>
        <end position="160"/>
    </location>
</feature>
<keyword evidence="3 10" id="KW-0812">Transmembrane</keyword>
<dbReference type="EMBL" id="JAODUP010000528">
    <property type="protein sequence ID" value="KAK2147927.1"/>
    <property type="molecule type" value="Genomic_DNA"/>
</dbReference>
<feature type="transmembrane region" description="Helical" evidence="12">
    <location>
        <begin position="279"/>
        <end position="300"/>
    </location>
</feature>
<dbReference type="Gene3D" id="1.20.1070.10">
    <property type="entry name" value="Rhodopsin 7-helix transmembrane proteins"/>
    <property type="match status" value="1"/>
</dbReference>
<evidence type="ECO:0000313" key="15">
    <source>
        <dbReference type="Proteomes" id="UP001208570"/>
    </source>
</evidence>
<feature type="domain" description="G-protein coupled receptors family 1 profile" evidence="13">
    <location>
        <begin position="33"/>
        <end position="297"/>
    </location>
</feature>
<evidence type="ECO:0000256" key="1">
    <source>
        <dbReference type="ARBA" id="ARBA00004651"/>
    </source>
</evidence>
<evidence type="ECO:0000256" key="6">
    <source>
        <dbReference type="ARBA" id="ARBA00023136"/>
    </source>
</evidence>
<comment type="similarity">
    <text evidence="10">Belongs to the G-protein coupled receptor 1 family.</text>
</comment>
<accession>A0AAD9J791</accession>
<feature type="transmembrane region" description="Helical" evidence="12">
    <location>
        <begin position="186"/>
        <end position="214"/>
    </location>
</feature>
<feature type="transmembrane region" description="Helical" evidence="12">
    <location>
        <begin position="99"/>
        <end position="118"/>
    </location>
</feature>
<name>A0AAD9J791_9ANNE</name>
<feature type="region of interest" description="Disordered" evidence="11">
    <location>
        <begin position="385"/>
        <end position="408"/>
    </location>
</feature>
<reference evidence="14" key="1">
    <citation type="journal article" date="2023" name="Mol. Biol. Evol.">
        <title>Third-Generation Sequencing Reveals the Adaptive Role of the Epigenome in Three Deep-Sea Polychaetes.</title>
        <authorList>
            <person name="Perez M."/>
            <person name="Aroh O."/>
            <person name="Sun Y."/>
            <person name="Lan Y."/>
            <person name="Juniper S.K."/>
            <person name="Young C.R."/>
            <person name="Angers B."/>
            <person name="Qian P.Y."/>
        </authorList>
    </citation>
    <scope>NUCLEOTIDE SEQUENCE</scope>
    <source>
        <strain evidence="14">P08H-3</strain>
    </source>
</reference>
<keyword evidence="6 12" id="KW-0472">Membrane</keyword>
<keyword evidence="8" id="KW-0325">Glycoprotein</keyword>
<evidence type="ECO:0000256" key="11">
    <source>
        <dbReference type="SAM" id="MobiDB-lite"/>
    </source>
</evidence>
<evidence type="ECO:0000313" key="14">
    <source>
        <dbReference type="EMBL" id="KAK2147927.1"/>
    </source>
</evidence>
<evidence type="ECO:0000259" key="13">
    <source>
        <dbReference type="PROSITE" id="PS50262"/>
    </source>
</evidence>
<dbReference type="GO" id="GO:0005886">
    <property type="term" value="C:plasma membrane"/>
    <property type="evidence" value="ECO:0007669"/>
    <property type="project" value="UniProtKB-SubCell"/>
</dbReference>
<dbReference type="PRINTS" id="PR00237">
    <property type="entry name" value="GPCRRHODOPSN"/>
</dbReference>
<dbReference type="PROSITE" id="PS00237">
    <property type="entry name" value="G_PROTEIN_RECEP_F1_1"/>
    <property type="match status" value="1"/>
</dbReference>
<evidence type="ECO:0000256" key="3">
    <source>
        <dbReference type="ARBA" id="ARBA00022692"/>
    </source>
</evidence>
<organism evidence="14 15">
    <name type="scientific">Paralvinella palmiformis</name>
    <dbReference type="NCBI Taxonomy" id="53620"/>
    <lineage>
        <taxon>Eukaryota</taxon>
        <taxon>Metazoa</taxon>
        <taxon>Spiralia</taxon>
        <taxon>Lophotrochozoa</taxon>
        <taxon>Annelida</taxon>
        <taxon>Polychaeta</taxon>
        <taxon>Sedentaria</taxon>
        <taxon>Canalipalpata</taxon>
        <taxon>Terebellida</taxon>
        <taxon>Terebelliformia</taxon>
        <taxon>Alvinellidae</taxon>
        <taxon>Paralvinella</taxon>
    </lineage>
</organism>
<evidence type="ECO:0000256" key="12">
    <source>
        <dbReference type="SAM" id="Phobius"/>
    </source>
</evidence>
<evidence type="ECO:0000256" key="2">
    <source>
        <dbReference type="ARBA" id="ARBA00022475"/>
    </source>
</evidence>
<dbReference type="PANTHER" id="PTHR11866:SF42">
    <property type="entry name" value="G-PROTEIN COUPLED RECEPTORS FAMILY 1 PROFILE DOMAIN-CONTAINING PROTEIN"/>
    <property type="match status" value="1"/>
</dbReference>
<dbReference type="PANTHER" id="PTHR11866">
    <property type="entry name" value="G-PROTEIN COUPLED RECEPTOR FAMILY 1 MEMBER"/>
    <property type="match status" value="1"/>
</dbReference>
<dbReference type="AlphaFoldDB" id="A0AAD9J791"/>
<feature type="region of interest" description="Disordered" evidence="11">
    <location>
        <begin position="446"/>
        <end position="466"/>
    </location>
</feature>
<evidence type="ECO:0000256" key="5">
    <source>
        <dbReference type="ARBA" id="ARBA00023040"/>
    </source>
</evidence>
<keyword evidence="4 12" id="KW-1133">Transmembrane helix</keyword>
<sequence length="481" mass="53834">MPREKPLDISLWSGGQDISGPVTLGFETALVLGNLLPIGVACCTKRGRHRIATDELIIALSITDILSVVVPGPLGWVSYFTHHWYGGEHTCQFYQVSATWFQLTSMCLITFMTFDRWMSLKDALAYKAPSNHNNCRVRISVFLIYIFTLTVSCLPLLGLAPRAISHSGKICQSWLLAKPRATLEHVFHFVFLTVGYSNLLTTVLVNLTVMATLWRFQRKFGVKQAERMSSAALQIDRRSVVELTVMILIVTLAFYLAWLPTLTLLTLLQFDIRVSELGVLYALLSTTLTGLLNPIIYGVFSRSYRRGYYKIVTTISKFLFGCPLSQEDVIKNLSAHGRRMRSAGSTSTSLAGLLSTRSKDSADGEVPNQAQVPALSARSATFSDYEFDPNRTTGRDSTTSRPYDGETAQVDGLYSYDLQDRSYMDELLEKDEQDVSKEMYDSRLSLISEESDDRGETTADYNGSNEKRPICVPVVFQESMI</sequence>
<proteinExistence type="inferred from homology"/>
<comment type="caution">
    <text evidence="14">The sequence shown here is derived from an EMBL/GenBank/DDBJ whole genome shotgun (WGS) entry which is preliminary data.</text>
</comment>
<dbReference type="SUPFAM" id="SSF81321">
    <property type="entry name" value="Family A G protein-coupled receptor-like"/>
    <property type="match status" value="1"/>
</dbReference>
<feature type="transmembrane region" description="Helical" evidence="12">
    <location>
        <begin position="240"/>
        <end position="259"/>
    </location>
</feature>
<dbReference type="Pfam" id="PF00001">
    <property type="entry name" value="7tm_1"/>
    <property type="match status" value="1"/>
</dbReference>
<keyword evidence="9 10" id="KW-0807">Transducer</keyword>
<comment type="subcellular location">
    <subcellularLocation>
        <location evidence="1">Cell membrane</location>
        <topology evidence="1">Multi-pass membrane protein</topology>
    </subcellularLocation>
</comment>
<keyword evidence="15" id="KW-1185">Reference proteome</keyword>